<feature type="region of interest" description="Disordered" evidence="5">
    <location>
        <begin position="1549"/>
        <end position="1584"/>
    </location>
</feature>
<dbReference type="SUPFAM" id="SSF47336">
    <property type="entry name" value="ACP-like"/>
    <property type="match status" value="4"/>
</dbReference>
<dbReference type="STRING" id="2903.R1EQS3"/>
<feature type="region of interest" description="Disordered" evidence="5">
    <location>
        <begin position="1777"/>
        <end position="1799"/>
    </location>
</feature>
<feature type="region of interest" description="Disordered" evidence="5">
    <location>
        <begin position="1888"/>
        <end position="1908"/>
    </location>
</feature>
<dbReference type="SUPFAM" id="SSF53901">
    <property type="entry name" value="Thiolase-like"/>
    <property type="match status" value="5"/>
</dbReference>
<dbReference type="Pfam" id="PF00698">
    <property type="entry name" value="Acyl_transf_1"/>
    <property type="match status" value="1"/>
</dbReference>
<dbReference type="InterPro" id="IPR049900">
    <property type="entry name" value="PKS_mFAS_DH"/>
</dbReference>
<dbReference type="InterPro" id="IPR036736">
    <property type="entry name" value="ACP-like_sf"/>
</dbReference>
<dbReference type="InterPro" id="IPR016036">
    <property type="entry name" value="Malonyl_transacylase_ACP-bd"/>
</dbReference>
<dbReference type="Pfam" id="PF02801">
    <property type="entry name" value="Ketoacyl-synt_C"/>
    <property type="match status" value="3"/>
</dbReference>
<feature type="compositionally biased region" description="Pro residues" evidence="5">
    <location>
        <begin position="1675"/>
        <end position="1686"/>
    </location>
</feature>
<dbReference type="InterPro" id="IPR014030">
    <property type="entry name" value="Ketoacyl_synth_N"/>
</dbReference>
<dbReference type="Pfam" id="PF00109">
    <property type="entry name" value="ketoacyl-synt"/>
    <property type="match status" value="3"/>
</dbReference>
<feature type="region of interest" description="C-terminal hotdog fold" evidence="4">
    <location>
        <begin position="2733"/>
        <end position="2887"/>
    </location>
</feature>
<evidence type="ECO:0000313" key="9">
    <source>
        <dbReference type="EnsemblProtists" id="EOD23224"/>
    </source>
</evidence>
<feature type="region of interest" description="Disordered" evidence="5">
    <location>
        <begin position="1"/>
        <end position="74"/>
    </location>
</feature>
<dbReference type="InterPro" id="IPR014179">
    <property type="entry name" value="PfaD-like_TIM-barrel"/>
</dbReference>
<feature type="region of interest" description="Disordered" evidence="5">
    <location>
        <begin position="1669"/>
        <end position="1691"/>
    </location>
</feature>
<evidence type="ECO:0000259" key="8">
    <source>
        <dbReference type="PROSITE" id="PS52019"/>
    </source>
</evidence>
<dbReference type="Pfam" id="PF00550">
    <property type="entry name" value="PP-binding"/>
    <property type="match status" value="4"/>
</dbReference>
<feature type="compositionally biased region" description="Pro residues" evidence="5">
    <location>
        <begin position="1783"/>
        <end position="1794"/>
    </location>
</feature>
<dbReference type="InterPro" id="IPR013785">
    <property type="entry name" value="Aldolase_TIM"/>
</dbReference>
<feature type="region of interest" description="Disordered" evidence="5">
    <location>
        <begin position="2020"/>
        <end position="2039"/>
    </location>
</feature>
<reference evidence="10" key="1">
    <citation type="journal article" date="2013" name="Nature">
        <title>Pan genome of the phytoplankton Emiliania underpins its global distribution.</title>
        <authorList>
            <person name="Read B.A."/>
            <person name="Kegel J."/>
            <person name="Klute M.J."/>
            <person name="Kuo A."/>
            <person name="Lefebvre S.C."/>
            <person name="Maumus F."/>
            <person name="Mayer C."/>
            <person name="Miller J."/>
            <person name="Monier A."/>
            <person name="Salamov A."/>
            <person name="Young J."/>
            <person name="Aguilar M."/>
            <person name="Claverie J.M."/>
            <person name="Frickenhaus S."/>
            <person name="Gonzalez K."/>
            <person name="Herman E.K."/>
            <person name="Lin Y.C."/>
            <person name="Napier J."/>
            <person name="Ogata H."/>
            <person name="Sarno A.F."/>
            <person name="Shmutz J."/>
            <person name="Schroeder D."/>
            <person name="de Vargas C."/>
            <person name="Verret F."/>
            <person name="von Dassow P."/>
            <person name="Valentin K."/>
            <person name="Van de Peer Y."/>
            <person name="Wheeler G."/>
            <person name="Dacks J.B."/>
            <person name="Delwiche C.F."/>
            <person name="Dyhrman S.T."/>
            <person name="Glockner G."/>
            <person name="John U."/>
            <person name="Richards T."/>
            <person name="Worden A.Z."/>
            <person name="Zhang X."/>
            <person name="Grigoriev I.V."/>
            <person name="Allen A.E."/>
            <person name="Bidle K."/>
            <person name="Borodovsky M."/>
            <person name="Bowler C."/>
            <person name="Brownlee C."/>
            <person name="Cock J.M."/>
            <person name="Elias M."/>
            <person name="Gladyshev V.N."/>
            <person name="Groth M."/>
            <person name="Guda C."/>
            <person name="Hadaegh A."/>
            <person name="Iglesias-Rodriguez M.D."/>
            <person name="Jenkins J."/>
            <person name="Jones B.M."/>
            <person name="Lawson T."/>
            <person name="Leese F."/>
            <person name="Lindquist E."/>
            <person name="Lobanov A."/>
            <person name="Lomsadze A."/>
            <person name="Malik S.B."/>
            <person name="Marsh M.E."/>
            <person name="Mackinder L."/>
            <person name="Mock T."/>
            <person name="Mueller-Roeber B."/>
            <person name="Pagarete A."/>
            <person name="Parker M."/>
            <person name="Probert I."/>
            <person name="Quesneville H."/>
            <person name="Raines C."/>
            <person name="Rensing S.A."/>
            <person name="Riano-Pachon D.M."/>
            <person name="Richier S."/>
            <person name="Rokitta S."/>
            <person name="Shiraiwa Y."/>
            <person name="Soanes D.M."/>
            <person name="van der Giezen M."/>
            <person name="Wahlund T.M."/>
            <person name="Williams B."/>
            <person name="Wilson W."/>
            <person name="Wolfe G."/>
            <person name="Wurch L.L."/>
        </authorList>
    </citation>
    <scope>NUCLEOTIDE SEQUENCE</scope>
</reference>
<dbReference type="InterPro" id="IPR013968">
    <property type="entry name" value="PKS_KR"/>
</dbReference>
<evidence type="ECO:0000256" key="4">
    <source>
        <dbReference type="PROSITE-ProRule" id="PRU01363"/>
    </source>
</evidence>
<dbReference type="SMART" id="SM00825">
    <property type="entry name" value="PKS_KS"/>
    <property type="match status" value="2"/>
</dbReference>
<feature type="domain" description="Ketosynthase family 3 (KS3)" evidence="7">
    <location>
        <begin position="3356"/>
        <end position="3799"/>
    </location>
</feature>
<keyword evidence="2" id="KW-0597">Phosphoprotein</keyword>
<dbReference type="InterPro" id="IPR052568">
    <property type="entry name" value="PKS-FAS_Synthase"/>
</dbReference>
<dbReference type="PROSITE" id="PS52004">
    <property type="entry name" value="KS3_2"/>
    <property type="match status" value="3"/>
</dbReference>
<name>A0A0D3JI89_EMIH1</name>
<dbReference type="Gene3D" id="3.40.366.10">
    <property type="entry name" value="Malonyl-Coenzyme A Acyl Carrier Protein, domain 2"/>
    <property type="match status" value="2"/>
</dbReference>
<accession>A0A0D3JI89</accession>
<dbReference type="GeneID" id="17268294"/>
<dbReference type="SUPFAM" id="SSF51735">
    <property type="entry name" value="NAD(P)-binding Rossmann-fold domains"/>
    <property type="match status" value="1"/>
</dbReference>
<dbReference type="InterPro" id="IPR014031">
    <property type="entry name" value="Ketoacyl_synth_C"/>
</dbReference>
<dbReference type="PANTHER" id="PTHR43074:SF1">
    <property type="entry name" value="BETA-KETOACYL SYNTHASE FAMILY PROTEIN-RELATED"/>
    <property type="match status" value="1"/>
</dbReference>
<dbReference type="InterPro" id="IPR049489">
    <property type="entry name" value="FabD-like_helical_ins"/>
</dbReference>
<dbReference type="InterPro" id="IPR013114">
    <property type="entry name" value="FabA_FabZ"/>
</dbReference>
<keyword evidence="3" id="KW-0808">Transferase</keyword>
<feature type="domain" description="PKS/mFAS DH" evidence="8">
    <location>
        <begin position="2589"/>
        <end position="2887"/>
    </location>
</feature>
<feature type="domain" description="Ketosynthase family 3 (KS3)" evidence="7">
    <location>
        <begin position="2904"/>
        <end position="3338"/>
    </location>
</feature>
<dbReference type="PROSITE" id="PS52019">
    <property type="entry name" value="PKS_MFAS_DH"/>
    <property type="match status" value="1"/>
</dbReference>
<feature type="compositionally biased region" description="Pro residues" evidence="5">
    <location>
        <begin position="30"/>
        <end position="40"/>
    </location>
</feature>
<dbReference type="Gene3D" id="1.10.1200.10">
    <property type="entry name" value="ACP-like"/>
    <property type="match status" value="4"/>
</dbReference>
<dbReference type="Proteomes" id="UP000013827">
    <property type="component" value="Unassembled WGS sequence"/>
</dbReference>
<dbReference type="GO" id="GO:0016746">
    <property type="term" value="F:acyltransferase activity"/>
    <property type="evidence" value="ECO:0007669"/>
    <property type="project" value="InterPro"/>
</dbReference>
<evidence type="ECO:0000256" key="1">
    <source>
        <dbReference type="ARBA" id="ARBA00022450"/>
    </source>
</evidence>
<dbReference type="eggNOG" id="KOG1202">
    <property type="taxonomic scope" value="Eukaryota"/>
</dbReference>
<dbReference type="Pfam" id="PF07977">
    <property type="entry name" value="FabA"/>
    <property type="match status" value="2"/>
</dbReference>
<dbReference type="InterPro" id="IPR009081">
    <property type="entry name" value="PP-bd_ACP"/>
</dbReference>
<dbReference type="SMART" id="SM00822">
    <property type="entry name" value="PKS_KR"/>
    <property type="match status" value="1"/>
</dbReference>
<dbReference type="PROSITE" id="PS50075">
    <property type="entry name" value="CARRIER"/>
    <property type="match status" value="4"/>
</dbReference>
<feature type="region of interest" description="N-terminal hotdog fold" evidence="4">
    <location>
        <begin position="2589"/>
        <end position="2723"/>
    </location>
</feature>
<feature type="domain" description="Ketosynthase family 3 (KS3)" evidence="7">
    <location>
        <begin position="449"/>
        <end position="905"/>
    </location>
</feature>
<dbReference type="InterPro" id="IPR014043">
    <property type="entry name" value="Acyl_transferase_dom"/>
</dbReference>
<dbReference type="Gene3D" id="3.10.129.10">
    <property type="entry name" value="Hotdog Thioesterase"/>
    <property type="match status" value="4"/>
</dbReference>
<feature type="domain" description="Carrier" evidence="6">
    <location>
        <begin position="1585"/>
        <end position="1661"/>
    </location>
</feature>
<protein>
    <recommendedName>
        <fullName evidence="11">Polyketide synthase</fullName>
    </recommendedName>
</protein>
<organism evidence="9 10">
    <name type="scientific">Emiliania huxleyi (strain CCMP1516)</name>
    <dbReference type="NCBI Taxonomy" id="280463"/>
    <lineage>
        <taxon>Eukaryota</taxon>
        <taxon>Haptista</taxon>
        <taxon>Haptophyta</taxon>
        <taxon>Prymnesiophyceae</taxon>
        <taxon>Isochrysidales</taxon>
        <taxon>Noelaerhabdaceae</taxon>
        <taxon>Emiliania</taxon>
    </lineage>
</organism>
<evidence type="ECO:0000259" key="6">
    <source>
        <dbReference type="PROSITE" id="PS50075"/>
    </source>
</evidence>
<dbReference type="Pfam" id="PF21607">
    <property type="entry name" value="FabD_helical_ins"/>
    <property type="match status" value="1"/>
</dbReference>
<evidence type="ECO:0000256" key="2">
    <source>
        <dbReference type="ARBA" id="ARBA00022553"/>
    </source>
</evidence>
<dbReference type="PaxDb" id="2903-EOD23224"/>
<evidence type="ECO:0008006" key="11">
    <source>
        <dbReference type="Google" id="ProtNLM"/>
    </source>
</evidence>
<dbReference type="NCBIfam" id="TIGR02814">
    <property type="entry name" value="pfaD_fam"/>
    <property type="match status" value="1"/>
</dbReference>
<evidence type="ECO:0000313" key="10">
    <source>
        <dbReference type="Proteomes" id="UP000013827"/>
    </source>
</evidence>
<dbReference type="Gene3D" id="3.40.50.720">
    <property type="entry name" value="NAD(P)-binding Rossmann-like Domain"/>
    <property type="match status" value="1"/>
</dbReference>
<dbReference type="InterPro" id="IPR016035">
    <property type="entry name" value="Acyl_Trfase/lysoPLipase"/>
</dbReference>
<dbReference type="PANTHER" id="PTHR43074">
    <property type="entry name" value="OMEGA-3 POLYUNSATURATED FATTY ACID SYNTHASE PFAB-RELATED"/>
    <property type="match status" value="1"/>
</dbReference>
<dbReference type="SUPFAM" id="SSF51395">
    <property type="entry name" value="FMN-linked oxidoreductases"/>
    <property type="match status" value="1"/>
</dbReference>
<feature type="compositionally biased region" description="Pro residues" evidence="5">
    <location>
        <begin position="1891"/>
        <end position="1902"/>
    </location>
</feature>
<dbReference type="RefSeq" id="XP_005775653.1">
    <property type="nucleotide sequence ID" value="XM_005775596.1"/>
</dbReference>
<dbReference type="InterPro" id="IPR036291">
    <property type="entry name" value="NAD(P)-bd_dom_sf"/>
</dbReference>
<dbReference type="SUPFAM" id="SSF55048">
    <property type="entry name" value="Probable ACP-binding domain of malonyl-CoA ACP transacylase"/>
    <property type="match status" value="1"/>
</dbReference>
<dbReference type="Gene3D" id="3.40.47.10">
    <property type="match status" value="3"/>
</dbReference>
<feature type="domain" description="Carrier" evidence="6">
    <location>
        <begin position="1909"/>
        <end position="1985"/>
    </location>
</feature>
<evidence type="ECO:0000256" key="3">
    <source>
        <dbReference type="ARBA" id="ARBA00022679"/>
    </source>
</evidence>
<feature type="domain" description="Carrier" evidence="6">
    <location>
        <begin position="1693"/>
        <end position="1769"/>
    </location>
</feature>
<dbReference type="SUPFAM" id="SSF52151">
    <property type="entry name" value="FabD/lysophospholipase-like"/>
    <property type="match status" value="2"/>
</dbReference>
<dbReference type="HOGENOM" id="CLU_223061_0_0_1"/>
<dbReference type="EnsemblProtists" id="EOD23224">
    <property type="protein sequence ID" value="EOD23224"/>
    <property type="gene ID" value="EMIHUDRAFT_631879"/>
</dbReference>
<feature type="compositionally biased region" description="Low complexity" evidence="5">
    <location>
        <begin position="64"/>
        <end position="74"/>
    </location>
</feature>
<dbReference type="InterPro" id="IPR020841">
    <property type="entry name" value="PKS_Beta-ketoAc_synthase_dom"/>
</dbReference>
<proteinExistence type="predicted"/>
<dbReference type="CDD" id="cd00833">
    <property type="entry name" value="PKS"/>
    <property type="match status" value="2"/>
</dbReference>
<feature type="compositionally biased region" description="Polar residues" evidence="5">
    <location>
        <begin position="12"/>
        <end position="26"/>
    </location>
</feature>
<dbReference type="SUPFAM" id="SSF54637">
    <property type="entry name" value="Thioesterase/thiol ester dehydrase-isomerase"/>
    <property type="match status" value="4"/>
</dbReference>
<feature type="domain" description="Carrier" evidence="6">
    <location>
        <begin position="1801"/>
        <end position="1877"/>
    </location>
</feature>
<feature type="active site" description="Proton donor; for dehydratase activity" evidence="4">
    <location>
        <position position="2797"/>
    </location>
</feature>
<dbReference type="Pfam" id="PF08659">
    <property type="entry name" value="KR"/>
    <property type="match status" value="1"/>
</dbReference>
<dbReference type="Gene3D" id="3.10.129.110">
    <property type="entry name" value="Polyketide synthase dehydratase"/>
    <property type="match status" value="1"/>
</dbReference>
<dbReference type="Gene3D" id="3.20.20.70">
    <property type="entry name" value="Aldolase class I"/>
    <property type="match status" value="1"/>
</dbReference>
<dbReference type="SMART" id="SM00827">
    <property type="entry name" value="PKS_AT"/>
    <property type="match status" value="1"/>
</dbReference>
<dbReference type="InterPro" id="IPR042104">
    <property type="entry name" value="PKS_dehydratase_sf"/>
</dbReference>
<dbReference type="InterPro" id="IPR029069">
    <property type="entry name" value="HotDog_dom_sf"/>
</dbReference>
<dbReference type="InterPro" id="IPR001227">
    <property type="entry name" value="Ac_transferase_dom_sf"/>
</dbReference>
<reference evidence="9" key="2">
    <citation type="submission" date="2024-10" db="UniProtKB">
        <authorList>
            <consortium name="EnsemblProtists"/>
        </authorList>
    </citation>
    <scope>IDENTIFICATION</scope>
</reference>
<feature type="compositionally biased region" description="Low complexity" evidence="5">
    <location>
        <begin position="1553"/>
        <end position="1569"/>
    </location>
</feature>
<keyword evidence="1" id="KW-0596">Phosphopantetheine</keyword>
<keyword evidence="10" id="KW-1185">Reference proteome</keyword>
<dbReference type="InterPro" id="IPR057326">
    <property type="entry name" value="KR_dom"/>
</dbReference>
<sequence>MMTGASPPAHSQVLTLGGSSENQASLTPLARPPAPRPPPVSVSRKRKQLPAAPVIEPPPPVPRPSSGSSSSRAKAPIEVTRTSIDLPAVPAAPGLLRGGFLQWRYGPSRFAEIQPHVFSSPRPSLSFSVPGGGSGPPALSIADVDVVCNDNFVVVINRPDVETAKRLAAAAIPAPAKPETRAVAPWLNTGRRLSVKGSEEVWTPLADEAETSLPTRRVYLPKQAEWQRQVLLSDSRVERIELHERNGGWSAKLGRKTGAHVLAAMPGAELRLVVATELLDPGREGWPLTASASILCEGLTKAAKELCFQARARGWRLADARELALSYMEHESRVKAARGGADVPLHLMWQMADSASAQKYSDELNARPARVLIRCRQFRGTSNNFDSMLRSSEELAAARKESAKAELFSSLQKSLDADSADASSWTTASASGLRCDVSSSSGESPSQGGERVAIVGYSCILPGGENVNEAWEMIQAGIDNIRDLPNDRVDVTAYYSGSVDSNPTDKIYCTRGGFIPNYTFEPREFNLNMLQLEDTDANQTLSLLKVKEALEDAGINPSGNVRKNIGCVLGIGGGQKSSNEFYSRLNYVVVEKVLRKIGMPEEDVQAAVAKYKAHFPEWRLDSFPGFLGNVTAGRCSNVFNLDGMNCVVDAACASSLLLHGDCRTMVAGATGTDCSIGMYMAFSKTPVFSHKQSVTAYDETANGMLIGEGSVMFVLKKLEDALADGDTVHAVIRGCASSSDGKAPGIYAPTISGQELALRRAYEKAGVDPATVTMVEGHGTGTPVGDAIELTALKNVLGEGAAKEADPRRERVAVGSVKSNIGHLKSVAGCAGLLKTVLALKHKTLPKSINVSKPPKLRDGTLITDSALYINTRARPWFPRPGVPRRAGVSSFGFGAAARLLHRLAILVSLLGRNPAPSRRPLPASPPLPSRPVLGGANYHCVVEEFEPDHTRPYRTHGRPDLVLVSAPTAGALAAKVTASLDALAAALSKADPDKATVARWTKDGSASYRGGAHAPEQRALALVYAQFVADHAPPEGGAPPSDARVGFVSQGAAHAVEVLTAIRDKLAAKKEATAWALPRQGAHFRAAGAQTAGKVAAVFSGQGGQYTGMFEDVAMDWPPMRSSVSQMDEHAFKARPVDVPLPSEVLFPREAYASDADLGHEARLQETAHAQPATVAVSLGAFDIFAAAGLRPDFVAGHSLGELSALCAAGVLDRATAFGLVCARADAMAAATGEGQSMAAVIGPDAAALTLSTPDVWLANINEPGQVVISGKAPAVAAESARMQAAGFRVVPLAVSGAFHTPLLASAGAAFGAAVERAAGQFEPPTRAKIYSNVTGDSAYARGGADSAALLRKQMVSSVQWVKQVQAMYRDGARVFVEFGPRATLAKLVEKILPKGEDVCVVADVSADMQLRAAAIQLAVHGVPLARFDPWSLPNPFLVGRPSESPAPTPESVLKVKKGVLSLSAATFKAPRTTRATEAAMSDGYKISGNTVASVGPTDAELQAAKKEASERQQMVKTAEATIGQLQAKLNAAESALEEAKVALRERAEQRTAPAVQATPASTVAAPPAAAPSPSAAPPGVSSEKATETVLAVLAAKTGYEPEMIEMDMALETELGVDSIKRVEILSEVQKQLSVEAQDVAALSRTQTVGEVVDAMLKEIRSQGGGVAAAAASAPPPAAPSPSAAPPGVSSEKATETVLAVLAAKTGYEPEMIEMDMALETELGVDSIKRVEILSEVQKQLSVEAQDVAALSRTQTVGEVVDAMLKEIRSQGGGVAAAAASAPPPAAPSPSAAPPGVSSEKATETVLAVLAAKTGYEPEMIEMDMALETELGVDSIKRVEILSEVQKQLSVEAQDVAALSRTQTVGEVVDAMLKEIRSQGGGVAAAAVSAPPPAAPSPSAAPPGVSSEKATETVLAVLAAKTGYEPEMIEMDMALETELGVDSIKRVEILSEVQKQLSVEAQDVAALSRTQTVGEVVDAMLKEIRSQGGGVVGSQPVSSAPSRSLSIASIGSTPDMATALASTRRPSPPSTKEGADTAAHDAISAASDVTVSYAATLPISPPLALQIGFDRKRPVLVVDDGSPFTAELVASLSGSVDCHVIVLSWSGVQVRGATTIRLQDTSEAALKSAIGSITAQHGAPSGFVYQHSAACAGDDHAQLRWALLAAKHLQPHLQQAVTPSGGKVGRCFFVGIARMNNDGCLGIVNSIRSGAAAPVEAGLQGVLSAQRGAIFGLVKALALEWPHVFCRGIDLDGAIGAKAAARLVQSEIGCADRTLREVGYGASCQRHASTAKELLTPGASEGARPAFLPTDVLLVSGGARGITPLCMGALAKRVGGGTFILVGRSAVKEEPAWARAVADSGKPLEKAAYAHMKAEFAAGRGPKPTPKSLDQLVGQVRASREVLESKRQIESRGGRAVYMPCDTNDAAKVAAAVRAVKTQHGLQVTGIVHAAGVLRDKNVEKKEAADFDAVYGVKVGGLANMLQALAPAERRSLRHLVVFSSLAGFHGNAGQTDYAMANDALSKMVHRFGASHPGCSVRALCFGPWDGGMVSATLKAHFKAQGIQIIPREEGATQVAALLSLGGADRSQCLVGNWALPPVPPREAATALNFTLRSPATSGGYNGFLDAHVVRGRRVVPMTCAASLMATTVLRAHPGFHLARVQDVQLFGGLFADEDTEVTLTMKRASAPDAAELEIACRMAAASGGARAAPAYGATVVLSTTAAAVPCGVGCGSQPGSVAALYDGETLFHGPALQHIAHAAISGDVLTAKCVNVSLDAAEAGQFESTRTCVNGFAADAMMQAMLVAARSKLGAASLPSTIGSLEWHRPIAPGGEYRLTLEFATSPTGCTATCYLHDAAGVAYATGRQLAVTINRGLDFRAAGKAAAGSKAAGKAATARRTPTDDPRIAIVGMAARYAGAPDLDAFWRLLSSGEVGTGSISPAQLGVGSMDSHYGGSSAKVQGADCIKNDQYGSIDPVESEHELLLHLAREALKDAGSPDVASRCGIVSGCLSFPSDNMQRALQRDVYEGALERAYGQTPSMQATAGTPWMALGRKPPVDTERAAALAEVDPASFVAAEIGLSAGTPRLCLDAACASALYCMKLAQDYLVTGDADVMLCGASCLPEPMFVLSGFSAFQALPPKEGGTSAPFDAKTGGLTPGEGGAIFVMKRLADAERDGDRIHGVLLGAHVSNAGCGLPLKPHSESEHQCLAETYSKFGLSKASPQYIECHATGTPQGDMCELDAMRKFFGAAQLPLLGSSKGTCGHTLTAAGFAGACKLLLAMKHGVIPPTPKLTRPLDKNIITAKTAWPEVANGAPRRAGLSAFGFGGTNAHAVLEQHSPTAAAPPKGLGGPPAGAKLAIVGMAARFGTLADLTALERAVHDGGDGACELPPKRWRFLAEDAAFRESIGVPEQSPVSGCFVDKIDVDYERLKLPLLPEDELQPQQLLALSTIDRALLDSGGAVSKGGKVAVLIGLSTDMELYRHRARVAMRERLGLTPDSTLTEEQASLLSHVSNVATSTSYTSNIGNIIATRIASTWGFTGPAFSVTQGANSVYRCLELASKWLARGEVEAAVIAGVDLNGSAEALFTKTRNGVRLSHAQQPAASFDASSDGVFVGEGAGALVLKRMAACDLAAATAPRVYASIDAVAEEPSVEAAAAAALATGGVDASAVEYVELSADGDRRIDDAEVKGVASAYAGSPSSRSVAVGTVKANVGHVGHSSGAAALIKTALCLHGRYLPQLPRWSRPQQHMQSTWEGSQLYACASSRAWVKNAGGLRRAAVSGVAASAPGSAFHVLLSDVPACHETHNVLSLDPAAPKLVTLRASTAGEIVAAVEASLARIEAAAGSADAEFGLLLHQTVVAEASAAPLLTLCLVTTAAKLATELKHAAKGVGISIRVGKDYTSPSGSFFTPSPMRSDRVAFMYGDGASPYAGFDAGLHRIAPGLHETVEKGTTDMWARSDEAWNPRAVSLDELGDKSAAFDKDQVEMFRGGVYHAFCNTAVAREVLGVAPRAACGLSLGEVSMLFAFGPENAKKSDQLTARLAASPVWTEQLAVKMNALRSAWGLPADAPVGSFWRGFVLHATKAQVAQGIEAMGAAAGCVRLLIVNDNKSCLIAGKPEQCEALIARLGCQSSPLEQGMVGHCAEVGPHKAAISHIHGMLSMPPASDVQLFWSSGARVEPLSDKNGAHVGDLCAELYNKLADFERVVHAVHAKQYDVFVELGSGDKRAAAVHSILSEGGARHVAVAIDAKGQPAWQQMLRMAAKLISHGGTGCGVRKLYHPKLLAEAAQVASGTAPKPSKLRRLIEINGRFNSSSTPRPSRMSTPMDERLLRTIKRIPTAFTEGATMESSLAARTPSTASLLEVEGGGTFGSKGSALEYEIEYQREQARKYKGPLLWDFDDLLEYAEGNIAPVFNKHLSGSHPPWAEVDSYPYCCRLPQREYLLCSRVTKMQATTNVFESCTMTTEYDLPPNGELSEGGQIPWAVLVESGQCDLMLISYLGVDFQNKGRKAYRLLDTTLTFFGVAQEGQTLVYDIKINSFAKKAGLVSMFFFEYNCYCDGKLLIEMRNGVAGFFSKQELDEGKGVVWTEADLKMRAKYAANKKDPSPCHLALVTDKKTFSEADMQKLSDAGHKPGTWGEVMGPSAADVQYKLCARKILMADRVTHILPRGGVHGLGLLVGEKILERDHWYFPCHFKNDQVMAGSLVSDGCSQILKMYMIYMGMHKAVEGITFTPVHNQPNKVRCRGQISPHKGKLVYWVEISELGFDKETGYPYAKADVNIIDINYESGESFDHPSEGELLAALEPYCRGNMKKRVVVDFRGVALQMEGPPTAAHPILGKRVAAVQSVPRALVPAPPPALSRDQMYAAGGLHLSGGQRSALPPQQFMKWGGATVGGHKLTWHPWAGRDGHPTPGFRATSYPPRPICFTPFPNNPNDTNHTPGELPLSWVNMCEFMCNDLSKSLGDDFKGFDEASVSRSPAFDLALTTRVLSVTGLVEEKGSTKFYGTDRDPSSGTMVAEFDCPADAWFFVGAPNDAQMPYSILMEIALQTCGILTSWNKAPLTMSKDHGFNLLFRNLDATAKLYAHVDLRGKTIVNTSKCTGYAMLGQMGVQKFNTVLEVDGKPFYEVDSSFGWFLPAVFEKQVGLDNGVKRECWHVANKHPVTRFALPADEGKLFAGAVAAGLAPAHLLSRRSDQVRFLDEIGLSATGGEHGKGYGHGFKTVDPRDWFFSCHFWCDPVMPGSLGIEAMHQTLELFCVHTGLGAGIANATFTHDLGKTTWKYRGQLTPKANRGDVEVHIKTVEKADGAVTVTADGYLYVDSLRVYHATGLRIRIAPAAAHLLTAPAPAPALPRPAQSAADVTTVSAADAAAVREALLETEQPLVVEGPGVGAVQVHPVPLGSLGLGSAAFMQHYGVQYPLYTGAMAKGIASADLVIAAGQHGMLASFGAGGLPIGKVTAGLDKIQAALGSKPFAVNLIHSPFDDLLEERNVDLFLSRGVTVVEASAFMKLTPHVVRYRVVGLSRDAATGRTVCKNSIIFKVSRTELADMALRPPPADMVARLLREGKVTAEQAALAATVPMCDDVTVEADSGGHTDNRPLQVLLPVIIARRDAVKLETGVHVRVGAGGGIGCPEAAAAAFAMGADFVVTGTINQLARQSGTCDTVREQLSKATYSDVVMAPAADMFESGVKLQVLKKGTMFPSRALKLYELFLAYPSLDAIPADVRQRLEKTVFRKPIDTVWQETVDFTLNQLKDPEKIKRAEADPKGKMALIFRWYLGLSSGWANAGVTDRAMDFQVWCGPAIGSFNDFVRGTYLDPAVANAYHDVHEANMQLLRGACVLRRIEQLKAHAGVRAAVDATALAPYRPEPVA</sequence>
<evidence type="ECO:0000256" key="5">
    <source>
        <dbReference type="SAM" id="MobiDB-lite"/>
    </source>
</evidence>
<evidence type="ECO:0000259" key="7">
    <source>
        <dbReference type="PROSITE" id="PS52004"/>
    </source>
</evidence>
<feature type="active site" description="Proton acceptor; for dehydratase activity" evidence="4">
    <location>
        <position position="2629"/>
    </location>
</feature>
<dbReference type="KEGG" id="ehx:EMIHUDRAFT_631879"/>
<dbReference type="InterPro" id="IPR016039">
    <property type="entry name" value="Thiolase-like"/>
</dbReference>